<organism evidence="6">
    <name type="scientific">marine sediment metagenome</name>
    <dbReference type="NCBI Taxonomy" id="412755"/>
    <lineage>
        <taxon>unclassified sequences</taxon>
        <taxon>metagenomes</taxon>
        <taxon>ecological metagenomes</taxon>
    </lineage>
</organism>
<protein>
    <recommendedName>
        <fullName evidence="5">Receptor ligand binding region domain-containing protein</fullName>
    </recommendedName>
</protein>
<dbReference type="InterPro" id="IPR028082">
    <property type="entry name" value="Peripla_BP_I"/>
</dbReference>
<dbReference type="SUPFAM" id="SSF53822">
    <property type="entry name" value="Periplasmic binding protein-like I"/>
    <property type="match status" value="1"/>
</dbReference>
<proteinExistence type="predicted"/>
<feature type="non-terminal residue" evidence="6">
    <location>
        <position position="1"/>
    </location>
</feature>
<dbReference type="GO" id="GO:0016020">
    <property type="term" value="C:membrane"/>
    <property type="evidence" value="ECO:0007669"/>
    <property type="project" value="UniProtKB-SubCell"/>
</dbReference>
<dbReference type="InterPro" id="IPR001828">
    <property type="entry name" value="ANF_lig-bd_rcpt"/>
</dbReference>
<evidence type="ECO:0000256" key="1">
    <source>
        <dbReference type="ARBA" id="ARBA00004370"/>
    </source>
</evidence>
<comment type="subcellular location">
    <subcellularLocation>
        <location evidence="1">Membrane</location>
    </subcellularLocation>
</comment>
<dbReference type="Gene3D" id="3.40.50.2300">
    <property type="match status" value="1"/>
</dbReference>
<sequence length="67" mass="6980">SPALTVLDDDDLLFRTTVSDAAQGVILARLARELGFDTASALYVNNAYGQGLAEAFEAAFEAEGGTV</sequence>
<evidence type="ECO:0000259" key="5">
    <source>
        <dbReference type="Pfam" id="PF01094"/>
    </source>
</evidence>
<dbReference type="EMBL" id="BARS01014425">
    <property type="protein sequence ID" value="GAF93257.1"/>
    <property type="molecule type" value="Genomic_DNA"/>
</dbReference>
<keyword evidence="3" id="KW-1133">Transmembrane helix</keyword>
<reference evidence="6" key="1">
    <citation type="journal article" date="2014" name="Front. Microbiol.">
        <title>High frequency of phylogenetically diverse reductive dehalogenase-homologous genes in deep subseafloor sedimentary metagenomes.</title>
        <authorList>
            <person name="Kawai M."/>
            <person name="Futagami T."/>
            <person name="Toyoda A."/>
            <person name="Takaki Y."/>
            <person name="Nishi S."/>
            <person name="Hori S."/>
            <person name="Arai W."/>
            <person name="Tsubouchi T."/>
            <person name="Morono Y."/>
            <person name="Uchiyama I."/>
            <person name="Ito T."/>
            <person name="Fujiyama A."/>
            <person name="Inagaki F."/>
            <person name="Takami H."/>
        </authorList>
    </citation>
    <scope>NUCLEOTIDE SEQUENCE</scope>
    <source>
        <strain evidence="6">Expedition CK06-06</strain>
    </source>
</reference>
<comment type="caution">
    <text evidence="6">The sequence shown here is derived from an EMBL/GenBank/DDBJ whole genome shotgun (WGS) entry which is preliminary data.</text>
</comment>
<evidence type="ECO:0000256" key="3">
    <source>
        <dbReference type="ARBA" id="ARBA00022989"/>
    </source>
</evidence>
<keyword evidence="2" id="KW-0812">Transmembrane</keyword>
<evidence type="ECO:0000256" key="2">
    <source>
        <dbReference type="ARBA" id="ARBA00022692"/>
    </source>
</evidence>
<evidence type="ECO:0000313" key="6">
    <source>
        <dbReference type="EMBL" id="GAF93257.1"/>
    </source>
</evidence>
<evidence type="ECO:0000256" key="4">
    <source>
        <dbReference type="ARBA" id="ARBA00023136"/>
    </source>
</evidence>
<dbReference type="Pfam" id="PF01094">
    <property type="entry name" value="ANF_receptor"/>
    <property type="match status" value="1"/>
</dbReference>
<name>X0TYP5_9ZZZZ</name>
<feature type="domain" description="Receptor ligand binding region" evidence="5">
    <location>
        <begin position="2"/>
        <end position="67"/>
    </location>
</feature>
<dbReference type="AlphaFoldDB" id="X0TYP5"/>
<feature type="non-terminal residue" evidence="6">
    <location>
        <position position="67"/>
    </location>
</feature>
<gene>
    <name evidence="6" type="ORF">S01H1_24329</name>
</gene>
<accession>X0TYP5</accession>
<keyword evidence="4" id="KW-0472">Membrane</keyword>